<evidence type="ECO:0000313" key="4">
    <source>
        <dbReference type="EMBL" id="RSV01840.1"/>
    </source>
</evidence>
<reference evidence="4 6" key="3">
    <citation type="submission" date="2018-07" db="EMBL/GenBank/DDBJ databases">
        <title>Genomic and Epidemiologic Investigation of an Indolent Hospital Outbreak.</title>
        <authorList>
            <person name="Johnson R.C."/>
            <person name="Deming C."/>
            <person name="Conlan S."/>
            <person name="Zellmer C.J."/>
            <person name="Michelin A.V."/>
            <person name="Lee-Lin S."/>
            <person name="Thomas P.J."/>
            <person name="Park M."/>
            <person name="Weingarten R.A."/>
            <person name="Less J."/>
            <person name="Dekker J.P."/>
            <person name="Frank K.M."/>
            <person name="Musser K.A."/>
            <person name="Mcquiston J.R."/>
            <person name="Henderson D.K."/>
            <person name="Lau A.F."/>
            <person name="Palmore T.N."/>
            <person name="Segre J.A."/>
        </authorList>
    </citation>
    <scope>NUCLEOTIDE SEQUENCE [LARGE SCALE GENOMIC DNA]</scope>
    <source>
        <strain evidence="4 6">SK-NIH.Env10_0317</strain>
    </source>
</reference>
<evidence type="ECO:0000313" key="3">
    <source>
        <dbReference type="EMBL" id="APR52700.1"/>
    </source>
</evidence>
<dbReference type="AlphaFoldDB" id="A0A1L6JB29"/>
<keyword evidence="1" id="KW-0732">Signal</keyword>
<evidence type="ECO:0000313" key="6">
    <source>
        <dbReference type="Proteomes" id="UP000286681"/>
    </source>
</evidence>
<keyword evidence="5" id="KW-1185">Reference proteome</keyword>
<dbReference type="Pfam" id="PF19780">
    <property type="entry name" value="DUF6265"/>
    <property type="match status" value="1"/>
</dbReference>
<reference evidence="5" key="2">
    <citation type="submission" date="2016-12" db="EMBL/GenBank/DDBJ databases">
        <title>Whole genome sequencing of Sphingomonas sp. ABOJV.</title>
        <authorList>
            <person name="Conlan S."/>
            <person name="Thomas P.J."/>
            <person name="Mullikin J."/>
            <person name="Palmore T.N."/>
            <person name="Frank K.M."/>
            <person name="Segre J.A."/>
        </authorList>
    </citation>
    <scope>NUCLEOTIDE SEQUENCE [LARGE SCALE GENOMIC DNA]</scope>
    <source>
        <strain evidence="5">ABOJV</strain>
    </source>
</reference>
<evidence type="ECO:0000313" key="5">
    <source>
        <dbReference type="Proteomes" id="UP000185161"/>
    </source>
</evidence>
<accession>A0A1L6JB29</accession>
<sequence length="145" mass="15817">MRWKALGLMLMLPGAAPATGGLPEWLAGRWCTAGGGPTRTCEQWQPPAGGMMLGVSQMVKGESTVAFEYLRITMDRGVAVYQAQPGGKPPTAFRAVAGGEGITFINAAHDYPQRIRYRLEGDELTAEISLADGSKAMRWRYRRDQ</sequence>
<evidence type="ECO:0000256" key="1">
    <source>
        <dbReference type="SAM" id="SignalP"/>
    </source>
</evidence>
<organism evidence="3 5">
    <name type="scientific">Sphingomonas koreensis</name>
    <dbReference type="NCBI Taxonomy" id="93064"/>
    <lineage>
        <taxon>Bacteria</taxon>
        <taxon>Pseudomonadati</taxon>
        <taxon>Pseudomonadota</taxon>
        <taxon>Alphaproteobacteria</taxon>
        <taxon>Sphingomonadales</taxon>
        <taxon>Sphingomonadaceae</taxon>
        <taxon>Sphingomonas</taxon>
    </lineage>
</organism>
<dbReference type="GeneID" id="44132878"/>
<gene>
    <name evidence="3" type="ORF">BRX40_09930</name>
    <name evidence="4" type="ORF">CA257_14160</name>
</gene>
<dbReference type="EMBL" id="QQWO01000011">
    <property type="protein sequence ID" value="RSV01840.1"/>
    <property type="molecule type" value="Genomic_DNA"/>
</dbReference>
<reference evidence="3" key="1">
    <citation type="submission" date="2016-12" db="EMBL/GenBank/DDBJ databases">
        <title>Whole genome sequencing of Sphingomonas koreensis.</title>
        <authorList>
            <person name="Conlan S."/>
            <person name="Thomas P.J."/>
            <person name="Mullikin J."/>
            <person name="Palmore T.N."/>
            <person name="Frank K.M."/>
            <person name="Segre J.A."/>
        </authorList>
    </citation>
    <scope>NUCLEOTIDE SEQUENCE</scope>
    <source>
        <strain evidence="3">ABOJV</strain>
    </source>
</reference>
<dbReference type="RefSeq" id="WP_075151467.1">
    <property type="nucleotide sequence ID" value="NZ_CP018820.1"/>
</dbReference>
<dbReference type="EMBL" id="CP018820">
    <property type="protein sequence ID" value="APR52700.1"/>
    <property type="molecule type" value="Genomic_DNA"/>
</dbReference>
<proteinExistence type="predicted"/>
<dbReference type="InterPro" id="IPR046232">
    <property type="entry name" value="DUF6265"/>
</dbReference>
<dbReference type="STRING" id="93064.BRX40_09930"/>
<dbReference type="KEGG" id="skr:BRX40_09930"/>
<name>A0A1L6JB29_9SPHN</name>
<feature type="chain" id="PRO_5041864559" description="DUF6265 domain-containing protein" evidence="1">
    <location>
        <begin position="21"/>
        <end position="145"/>
    </location>
</feature>
<protein>
    <recommendedName>
        <fullName evidence="2">DUF6265 domain-containing protein</fullName>
    </recommendedName>
</protein>
<dbReference type="Proteomes" id="UP000286681">
    <property type="component" value="Unassembled WGS sequence"/>
</dbReference>
<feature type="signal peptide" evidence="1">
    <location>
        <begin position="1"/>
        <end position="20"/>
    </location>
</feature>
<feature type="domain" description="DUF6265" evidence="2">
    <location>
        <begin position="24"/>
        <end position="129"/>
    </location>
</feature>
<evidence type="ECO:0000259" key="2">
    <source>
        <dbReference type="Pfam" id="PF19780"/>
    </source>
</evidence>
<dbReference type="Proteomes" id="UP000185161">
    <property type="component" value="Chromosome"/>
</dbReference>
<dbReference type="OrthoDB" id="5382295at2"/>